<dbReference type="Pfam" id="PF00153">
    <property type="entry name" value="Mito_carr"/>
    <property type="match status" value="4"/>
</dbReference>
<dbReference type="PANTHER" id="PTHR45624:SF10">
    <property type="entry name" value="SLC (SOLUTE CARRIER) HOMOLOG"/>
    <property type="match status" value="1"/>
</dbReference>
<keyword evidence="7" id="KW-0496">Mitochondrion</keyword>
<dbReference type="EMBL" id="CAWYQH010000097">
    <property type="protein sequence ID" value="CAK8683620.1"/>
    <property type="molecule type" value="Genomic_DNA"/>
</dbReference>
<comment type="subcellular location">
    <subcellularLocation>
        <location evidence="1">Mitochondrion membrane</location>
        <topology evidence="1">Multi-pass membrane protein</topology>
    </subcellularLocation>
</comment>
<evidence type="ECO:0000256" key="8">
    <source>
        <dbReference type="ARBA" id="ARBA00023136"/>
    </source>
</evidence>
<dbReference type="InterPro" id="IPR023395">
    <property type="entry name" value="MCP_dom_sf"/>
</dbReference>
<feature type="repeat" description="Solcar" evidence="9">
    <location>
        <begin position="1"/>
        <end position="84"/>
    </location>
</feature>
<keyword evidence="4 9" id="KW-0812">Transmembrane</keyword>
<feature type="repeat" description="Solcar" evidence="9">
    <location>
        <begin position="97"/>
        <end position="230"/>
    </location>
</feature>
<keyword evidence="8 9" id="KW-0472">Membrane</keyword>
<protein>
    <recommendedName>
        <fullName evidence="13">Mitochondrial carrier protein</fullName>
    </recommendedName>
</protein>
<dbReference type="SUPFAM" id="SSF103506">
    <property type="entry name" value="Mitochondrial carrier"/>
    <property type="match status" value="1"/>
</dbReference>
<dbReference type="PROSITE" id="PS50920">
    <property type="entry name" value="SOLCAR"/>
    <property type="match status" value="3"/>
</dbReference>
<evidence type="ECO:0000256" key="5">
    <source>
        <dbReference type="ARBA" id="ARBA00022737"/>
    </source>
</evidence>
<proteinExistence type="inferred from homology"/>
<accession>A0ABP0FWQ9</accession>
<evidence type="ECO:0000256" key="3">
    <source>
        <dbReference type="ARBA" id="ARBA00022448"/>
    </source>
</evidence>
<keyword evidence="12" id="KW-1185">Reference proteome</keyword>
<keyword evidence="5" id="KW-0677">Repeat</keyword>
<evidence type="ECO:0000256" key="2">
    <source>
        <dbReference type="ARBA" id="ARBA00006375"/>
    </source>
</evidence>
<evidence type="ECO:0000256" key="9">
    <source>
        <dbReference type="PROSITE-ProRule" id="PRU00282"/>
    </source>
</evidence>
<evidence type="ECO:0000313" key="12">
    <source>
        <dbReference type="Proteomes" id="UP001642483"/>
    </source>
</evidence>
<gene>
    <name evidence="11" type="ORF">CVLEPA_LOCUS14673</name>
</gene>
<reference evidence="11 12" key="1">
    <citation type="submission" date="2024-02" db="EMBL/GenBank/DDBJ databases">
        <authorList>
            <person name="Daric V."/>
            <person name="Darras S."/>
        </authorList>
    </citation>
    <scope>NUCLEOTIDE SEQUENCE [LARGE SCALE GENOMIC DNA]</scope>
</reference>
<dbReference type="PANTHER" id="PTHR45624">
    <property type="entry name" value="MITOCHONDRIAL BASIC AMINO ACIDS TRANSPORTER-RELATED"/>
    <property type="match status" value="1"/>
</dbReference>
<organism evidence="11 12">
    <name type="scientific">Clavelina lepadiformis</name>
    <name type="common">Light-bulb sea squirt</name>
    <name type="synonym">Ascidia lepadiformis</name>
    <dbReference type="NCBI Taxonomy" id="159417"/>
    <lineage>
        <taxon>Eukaryota</taxon>
        <taxon>Metazoa</taxon>
        <taxon>Chordata</taxon>
        <taxon>Tunicata</taxon>
        <taxon>Ascidiacea</taxon>
        <taxon>Aplousobranchia</taxon>
        <taxon>Clavelinidae</taxon>
        <taxon>Clavelina</taxon>
    </lineage>
</organism>
<comment type="similarity">
    <text evidence="2 10">Belongs to the mitochondrial carrier (TC 2.A.29) family.</text>
</comment>
<dbReference type="InterPro" id="IPR050567">
    <property type="entry name" value="Mitochondrial_Carrier"/>
</dbReference>
<evidence type="ECO:0000256" key="10">
    <source>
        <dbReference type="RuleBase" id="RU000488"/>
    </source>
</evidence>
<keyword evidence="6" id="KW-1133">Transmembrane helix</keyword>
<evidence type="ECO:0000256" key="6">
    <source>
        <dbReference type="ARBA" id="ARBA00022989"/>
    </source>
</evidence>
<dbReference type="Gene3D" id="1.50.40.10">
    <property type="entry name" value="Mitochondrial carrier domain"/>
    <property type="match status" value="1"/>
</dbReference>
<evidence type="ECO:0000313" key="11">
    <source>
        <dbReference type="EMBL" id="CAK8683620.1"/>
    </source>
</evidence>
<evidence type="ECO:0008006" key="13">
    <source>
        <dbReference type="Google" id="ProtNLM"/>
    </source>
</evidence>
<keyword evidence="3 10" id="KW-0813">Transport</keyword>
<evidence type="ECO:0000256" key="1">
    <source>
        <dbReference type="ARBA" id="ARBA00004225"/>
    </source>
</evidence>
<name>A0ABP0FWQ9_CLALP</name>
<dbReference type="InterPro" id="IPR018108">
    <property type="entry name" value="MCP_transmembrane"/>
</dbReference>
<comment type="caution">
    <text evidence="11">The sequence shown here is derived from an EMBL/GenBank/DDBJ whole genome shotgun (WGS) entry which is preliminary data.</text>
</comment>
<feature type="repeat" description="Solcar" evidence="9">
    <location>
        <begin position="240"/>
        <end position="328"/>
    </location>
</feature>
<evidence type="ECO:0000256" key="7">
    <source>
        <dbReference type="ARBA" id="ARBA00023128"/>
    </source>
</evidence>
<sequence length="335" mass="36724">MVEADAFVAGWVGGASSVIASHPLDTVKVRLQTSTTYKSGIDCALTTLKWEGLRGFFKGMAFPLVSASAYNSFVFGSYHHYQALIGRWRYNDSNQPLGYKDQCLAAMATGGTSVIIGAPVDLVKIRLQVQTETKKSRLTLNTAPAYLQGLSSETSRTSASGCTSLRKAETPRVIPLAKQQTIYRGPIDCFIDVYRRNGIRGIYRGAPTMIIRDVPGYTVFLVPYDSLREYFIGDHDSKLAALVASAWAGGLTGAISWGVMHPVDTVKSRLQADIGRKTQKYRGFWHCTVSIYREHGMSAFFRGLTLNALRGFPQCGALLCGVEFTTQLFRGSKGE</sequence>
<dbReference type="Proteomes" id="UP001642483">
    <property type="component" value="Unassembled WGS sequence"/>
</dbReference>
<evidence type="ECO:0000256" key="4">
    <source>
        <dbReference type="ARBA" id="ARBA00022692"/>
    </source>
</evidence>